<keyword evidence="2" id="KW-0812">Transmembrane</keyword>
<feature type="compositionally biased region" description="Basic residues" evidence="1">
    <location>
        <begin position="14"/>
        <end position="28"/>
    </location>
</feature>
<evidence type="ECO:0000256" key="1">
    <source>
        <dbReference type="SAM" id="MobiDB-lite"/>
    </source>
</evidence>
<feature type="region of interest" description="Disordered" evidence="1">
    <location>
        <begin position="1"/>
        <end position="37"/>
    </location>
</feature>
<comment type="caution">
    <text evidence="3">The sequence shown here is derived from an EMBL/GenBank/DDBJ whole genome shotgun (WGS) entry which is preliminary data.</text>
</comment>
<feature type="transmembrane region" description="Helical" evidence="2">
    <location>
        <begin position="126"/>
        <end position="144"/>
    </location>
</feature>
<dbReference type="AlphaFoldDB" id="A0A841TAJ5"/>
<gene>
    <name evidence="3" type="ORF">H4Q31_03650</name>
</gene>
<accession>A0A841TAJ5</accession>
<dbReference type="RefSeq" id="WP_185177706.1">
    <property type="nucleotide sequence ID" value="NZ_CBCSEP010000007.1"/>
</dbReference>
<feature type="transmembrane region" description="Helical" evidence="2">
    <location>
        <begin position="47"/>
        <end position="68"/>
    </location>
</feature>
<reference evidence="3 4" key="1">
    <citation type="submission" date="2020-08" db="EMBL/GenBank/DDBJ databases">
        <title>Cohnella phylogeny.</title>
        <authorList>
            <person name="Dunlap C."/>
        </authorList>
    </citation>
    <scope>NUCLEOTIDE SEQUENCE [LARGE SCALE GENOMIC DNA]</scope>
    <source>
        <strain evidence="3 4">DSM 103658</strain>
    </source>
</reference>
<dbReference type="InterPro" id="IPR024563">
    <property type="entry name" value="YqhR"/>
</dbReference>
<feature type="transmembrane region" description="Helical" evidence="2">
    <location>
        <begin position="156"/>
        <end position="180"/>
    </location>
</feature>
<evidence type="ECO:0000313" key="4">
    <source>
        <dbReference type="Proteomes" id="UP000574133"/>
    </source>
</evidence>
<dbReference type="Pfam" id="PF11085">
    <property type="entry name" value="YqhR"/>
    <property type="match status" value="1"/>
</dbReference>
<evidence type="ECO:0000313" key="3">
    <source>
        <dbReference type="EMBL" id="MBB6676418.1"/>
    </source>
</evidence>
<proteinExistence type="predicted"/>
<feature type="transmembrane region" description="Helical" evidence="2">
    <location>
        <begin position="96"/>
        <end position="119"/>
    </location>
</feature>
<organism evidence="3 4">
    <name type="scientific">Cohnella lubricantis</name>
    <dbReference type="NCBI Taxonomy" id="2163172"/>
    <lineage>
        <taxon>Bacteria</taxon>
        <taxon>Bacillati</taxon>
        <taxon>Bacillota</taxon>
        <taxon>Bacilli</taxon>
        <taxon>Bacillales</taxon>
        <taxon>Paenibacillaceae</taxon>
        <taxon>Cohnella</taxon>
    </lineage>
</organism>
<dbReference type="EMBL" id="JACJVN010000016">
    <property type="protein sequence ID" value="MBB6676418.1"/>
    <property type="molecule type" value="Genomic_DNA"/>
</dbReference>
<protein>
    <recommendedName>
        <fullName evidence="5">DUF1440 domain-containing protein</fullName>
    </recommendedName>
</protein>
<sequence length="206" mass="23354">MHDNEEIRGEGRQAHRRAVRQDHRKHREHGGEHRHDRREYAEKTNPFYFSVIVGAFAGLFWGLARWLAAGFKFTMVPQAFLADPFVRRNVLASAGWQWIGLLLFIAMSVVAALVYWLLLGRLRGPWPGIAFGAAWWALLFLVLGPRTGLAEPVQTLGWPTIITELCLYIIWGLFIGYSIAFEFNDEAAREPIGKPGKSGREPQPSS</sequence>
<keyword evidence="4" id="KW-1185">Reference proteome</keyword>
<name>A0A841TAJ5_9BACL</name>
<keyword evidence="2" id="KW-0472">Membrane</keyword>
<evidence type="ECO:0008006" key="5">
    <source>
        <dbReference type="Google" id="ProtNLM"/>
    </source>
</evidence>
<keyword evidence="2" id="KW-1133">Transmembrane helix</keyword>
<dbReference type="Proteomes" id="UP000574133">
    <property type="component" value="Unassembled WGS sequence"/>
</dbReference>
<evidence type="ECO:0000256" key="2">
    <source>
        <dbReference type="SAM" id="Phobius"/>
    </source>
</evidence>
<feature type="compositionally biased region" description="Basic and acidic residues" evidence="1">
    <location>
        <begin position="1"/>
        <end position="13"/>
    </location>
</feature>